<organism evidence="2 3">
    <name type="scientific">Candidatus Saccharimonas aalborgensis</name>
    <dbReference type="NCBI Taxonomy" id="1332188"/>
    <lineage>
        <taxon>Bacteria</taxon>
        <taxon>Candidatus Saccharimonadota</taxon>
        <taxon>Candidatus Saccharimonadia</taxon>
        <taxon>Candidatus Saccharimonadales</taxon>
        <taxon>Candidatus Saccharimonadaceae</taxon>
        <taxon>Candidatus Saccharimonas</taxon>
    </lineage>
</organism>
<keyword evidence="1" id="KW-0472">Membrane</keyword>
<proteinExistence type="predicted"/>
<evidence type="ECO:0000313" key="3">
    <source>
        <dbReference type="Proteomes" id="UP000013893"/>
    </source>
</evidence>
<evidence type="ECO:0000313" key="2">
    <source>
        <dbReference type="EMBL" id="AGL62121.1"/>
    </source>
</evidence>
<protein>
    <submittedName>
        <fullName evidence="2">Uncharacterized protein</fullName>
    </submittedName>
</protein>
<feature type="transmembrane region" description="Helical" evidence="1">
    <location>
        <begin position="251"/>
        <end position="273"/>
    </location>
</feature>
<dbReference type="EMBL" id="CP005957">
    <property type="protein sequence ID" value="AGL62121.1"/>
    <property type="molecule type" value="Genomic_DNA"/>
</dbReference>
<dbReference type="AlphaFoldDB" id="R4PY28"/>
<dbReference type="HOGENOM" id="CLU_1007174_0_0_0"/>
<keyword evidence="1" id="KW-0812">Transmembrane</keyword>
<dbReference type="KEGG" id="saal:L336_0413"/>
<keyword evidence="3" id="KW-1185">Reference proteome</keyword>
<feature type="transmembrane region" description="Helical" evidence="1">
    <location>
        <begin position="206"/>
        <end position="230"/>
    </location>
</feature>
<keyword evidence="1" id="KW-1133">Transmembrane helix</keyword>
<gene>
    <name evidence="2" type="ORF">L336_0413</name>
</gene>
<dbReference type="Proteomes" id="UP000013893">
    <property type="component" value="Chromosome"/>
</dbReference>
<name>R4PY28_9BACT</name>
<dbReference type="STRING" id="1332188.L336_0413"/>
<accession>R4PY28</accession>
<dbReference type="RefSeq" id="WP_015641571.1">
    <property type="nucleotide sequence ID" value="NC_021219.1"/>
</dbReference>
<evidence type="ECO:0000256" key="1">
    <source>
        <dbReference type="SAM" id="Phobius"/>
    </source>
</evidence>
<reference evidence="2 3" key="1">
    <citation type="journal article" date="2013" name="Nat. Biotechnol.">
        <title>Genome sequences of rare, uncultured bacteria obtained by differential coverage binning of multiple metagenomes.</title>
        <authorList>
            <person name="Albertsen M."/>
            <person name="Hugenholtz P."/>
            <person name="Skarshewski A."/>
            <person name="Nielsen K.L."/>
            <person name="Tyson G.W."/>
            <person name="Nielsen P.H."/>
        </authorList>
    </citation>
    <scope>NUCLEOTIDE SEQUENCE [LARGE SCALE GENOMIC DNA]</scope>
    <source>
        <strain evidence="2">TM71</strain>
    </source>
</reference>
<sequence length="276" mass="29239">MTTSNVPRLRVFGMLAILFGVVFLAVPQVFALTPISQGYSASEQIPIGSIVSLKKDTTDEVIPTTTQTSDTMIGVVINADNSLLTLSNGAKAQVQIATSGVVPVIVSDINGDINQGDQVTGSPIKGVGMKVSTNAKVVGIAQGAPVYDSTKHEYTDEQGKKQSMRLGQVPMLVSVGFYTKSPDKTIIPQTLQNIANSIAGRSVNSLPIIISAIIFIVTLIIVVSIIFSMIRSSIISIGRNPMSQSAVWRDVIQLSGLVLVILGVAVVAIYIILTRM</sequence>